<feature type="transmembrane region" description="Helical" evidence="6">
    <location>
        <begin position="223"/>
        <end position="241"/>
    </location>
</feature>
<comment type="catalytic activity">
    <reaction evidence="1">
        <text>ATP + protein L-histidine = ADP + protein N-phospho-L-histidine.</text>
        <dbReference type="EC" id="2.7.13.3"/>
    </reaction>
</comment>
<proteinExistence type="predicted"/>
<dbReference type="AlphaFoldDB" id="A0A844AXC7"/>
<feature type="transmembrane region" description="Helical" evidence="6">
    <location>
        <begin position="253"/>
        <end position="272"/>
    </location>
</feature>
<dbReference type="RefSeq" id="WP_153584380.1">
    <property type="nucleotide sequence ID" value="NZ_WJBU01000006.1"/>
</dbReference>
<keyword evidence="6" id="KW-0472">Membrane</keyword>
<evidence type="ECO:0000256" key="6">
    <source>
        <dbReference type="SAM" id="Phobius"/>
    </source>
</evidence>
<name>A0A844AXC7_9BURK</name>
<evidence type="ECO:0000256" key="1">
    <source>
        <dbReference type="ARBA" id="ARBA00000085"/>
    </source>
</evidence>
<dbReference type="PANTHER" id="PTHR24421:SF10">
    <property type="entry name" value="NITRATE_NITRITE SENSOR PROTEIN NARQ"/>
    <property type="match status" value="1"/>
</dbReference>
<dbReference type="EMBL" id="WJBU01000006">
    <property type="protein sequence ID" value="MRD47038.1"/>
    <property type="molecule type" value="Genomic_DNA"/>
</dbReference>
<keyword evidence="6" id="KW-0812">Transmembrane</keyword>
<feature type="transmembrane region" description="Helical" evidence="6">
    <location>
        <begin position="188"/>
        <end position="211"/>
    </location>
</feature>
<keyword evidence="6" id="KW-1133">Transmembrane helix</keyword>
<keyword evidence="4" id="KW-0418">Kinase</keyword>
<dbReference type="InterPro" id="IPR003594">
    <property type="entry name" value="HATPase_dom"/>
</dbReference>
<dbReference type="Gene3D" id="3.30.565.10">
    <property type="entry name" value="Histidine kinase-like ATPase, C-terminal domain"/>
    <property type="match status" value="1"/>
</dbReference>
<evidence type="ECO:0000256" key="3">
    <source>
        <dbReference type="ARBA" id="ARBA00022679"/>
    </source>
</evidence>
<dbReference type="OrthoDB" id="8697484at2"/>
<dbReference type="GO" id="GO:0004673">
    <property type="term" value="F:protein histidine kinase activity"/>
    <property type="evidence" value="ECO:0007669"/>
    <property type="project" value="UniProtKB-EC"/>
</dbReference>
<dbReference type="Pfam" id="PF02518">
    <property type="entry name" value="HATPase_c"/>
    <property type="match status" value="1"/>
</dbReference>
<protein>
    <recommendedName>
        <fullName evidence="2">histidine kinase</fullName>
        <ecNumber evidence="2">2.7.13.3</ecNumber>
    </recommendedName>
</protein>
<feature type="domain" description="Histidine kinase/HSP90-like ATPase" evidence="7">
    <location>
        <begin position="642"/>
        <end position="734"/>
    </location>
</feature>
<accession>A0A844AXC7</accession>
<evidence type="ECO:0000256" key="2">
    <source>
        <dbReference type="ARBA" id="ARBA00012438"/>
    </source>
</evidence>
<reference evidence="8 9" key="1">
    <citation type="submission" date="2019-11" db="EMBL/GenBank/DDBJ databases">
        <title>Caenimonas koreensis gen. nov., sp. nov., isolated from activated sludge.</title>
        <authorList>
            <person name="Seung H.R."/>
        </authorList>
    </citation>
    <scope>NUCLEOTIDE SEQUENCE [LARGE SCALE GENOMIC DNA]</scope>
    <source>
        <strain evidence="8 9">EMB320</strain>
    </source>
</reference>
<evidence type="ECO:0000313" key="9">
    <source>
        <dbReference type="Proteomes" id="UP000487350"/>
    </source>
</evidence>
<dbReference type="SUPFAM" id="SSF55874">
    <property type="entry name" value="ATPase domain of HSP90 chaperone/DNA topoisomerase II/histidine kinase"/>
    <property type="match status" value="1"/>
</dbReference>
<dbReference type="GO" id="GO:0000160">
    <property type="term" value="P:phosphorelay signal transduction system"/>
    <property type="evidence" value="ECO:0007669"/>
    <property type="project" value="UniProtKB-KW"/>
</dbReference>
<dbReference type="Gene3D" id="1.20.5.1930">
    <property type="match status" value="1"/>
</dbReference>
<comment type="caution">
    <text evidence="8">The sequence shown here is derived from an EMBL/GenBank/DDBJ whole genome shotgun (WGS) entry which is preliminary data.</text>
</comment>
<feature type="transmembrane region" description="Helical" evidence="6">
    <location>
        <begin position="373"/>
        <end position="395"/>
    </location>
</feature>
<dbReference type="PANTHER" id="PTHR24421">
    <property type="entry name" value="NITRATE/NITRITE SENSOR PROTEIN NARX-RELATED"/>
    <property type="match status" value="1"/>
</dbReference>
<feature type="transmembrane region" description="Helical" evidence="6">
    <location>
        <begin position="317"/>
        <end position="338"/>
    </location>
</feature>
<keyword evidence="3" id="KW-0808">Transferase</keyword>
<feature type="transmembrane region" description="Helical" evidence="6">
    <location>
        <begin position="278"/>
        <end position="296"/>
    </location>
</feature>
<dbReference type="InterPro" id="IPR036890">
    <property type="entry name" value="HATPase_C_sf"/>
</dbReference>
<evidence type="ECO:0000256" key="5">
    <source>
        <dbReference type="ARBA" id="ARBA00023012"/>
    </source>
</evidence>
<evidence type="ECO:0000259" key="7">
    <source>
        <dbReference type="SMART" id="SM00387"/>
    </source>
</evidence>
<evidence type="ECO:0000313" key="8">
    <source>
        <dbReference type="EMBL" id="MRD47038.1"/>
    </source>
</evidence>
<gene>
    <name evidence="8" type="ORF">GHT07_07095</name>
</gene>
<dbReference type="Proteomes" id="UP000487350">
    <property type="component" value="Unassembled WGS sequence"/>
</dbReference>
<dbReference type="SMART" id="SM00387">
    <property type="entry name" value="HATPase_c"/>
    <property type="match status" value="1"/>
</dbReference>
<feature type="transmembrane region" description="Helical" evidence="6">
    <location>
        <begin position="401"/>
        <end position="419"/>
    </location>
</feature>
<keyword evidence="9" id="KW-1185">Reference proteome</keyword>
<organism evidence="8 9">
    <name type="scientific">Caenimonas koreensis DSM 17982</name>
    <dbReference type="NCBI Taxonomy" id="1121255"/>
    <lineage>
        <taxon>Bacteria</taxon>
        <taxon>Pseudomonadati</taxon>
        <taxon>Pseudomonadota</taxon>
        <taxon>Betaproteobacteria</taxon>
        <taxon>Burkholderiales</taxon>
        <taxon>Comamonadaceae</taxon>
        <taxon>Caenimonas</taxon>
    </lineage>
</organism>
<feature type="transmembrane region" description="Helical" evidence="6">
    <location>
        <begin position="157"/>
        <end position="181"/>
    </location>
</feature>
<evidence type="ECO:0000256" key="4">
    <source>
        <dbReference type="ARBA" id="ARBA00022777"/>
    </source>
</evidence>
<dbReference type="InterPro" id="IPR050482">
    <property type="entry name" value="Sensor_HK_TwoCompSys"/>
</dbReference>
<sequence length="740" mass="79942">MMVSVTDMPGGRRARWLAASLLFLACWVLLSVSIAMSEPSLGKRFVSDPQGEGLLAYSPSRAVKISSRNDADERVLALRLAGAPDAQALRLDSLVAVEAPSMLSRQEDLDRFFVLQQQAWALLDGARDRGEAVEVQLADGSWSRREVRNRSLAELGWLYWVPLLCGVIPFVVGVGVGLYRWGNAGARFLAVASVMALLALSEVSIVTGRLWLLPPWFAEAGQTFVRCTSLAAAWAFCMLMLHYPTPLRRAAMWTRASGALLAALVVLNIVQWPDSQALRYKLWLVVATASLVALALRQGFANRSDPVHRAAGRWLGASMVVAVSIVMYAFLVSLVYGAQGISTSYRWVSVPLLYVGLMVSVGRANLFELERWWVPLVLWYLGGTLIVLGDLALVALLRVDAGAAIAVTLIVIGWLYFPARQWLLARLRTSARPEMQAFVPDLIGAVNAGLQGERAAGRAWQSLLERVFAPQAMASVERPAGDAGAGVAVLDEGRQLQVPDVGGQRVWLLTLAQGGRQLFTKDHARVADQMWRLLDHGLAQQRQTQHAVDEERLRIASDLHDDLGARLLTMVQVGAADGTSGLARQALDEMRQSVRGMAGKPVAAEVALADWRSELVTRLQGAGFDVEWHAQDPPAGLVLTPRLHLQLSKVLRESVSNVIRHSGGARCKVVVEFAGGAVLARIEDDGRGMAGAAGGAGLGLPGIERRARQLGGKHGFGVSDMGGARVEVRIPLDGVAEPVA</sequence>
<dbReference type="EC" id="2.7.13.3" evidence="2"/>
<keyword evidence="5" id="KW-0902">Two-component regulatory system</keyword>
<feature type="transmembrane region" description="Helical" evidence="6">
    <location>
        <begin position="344"/>
        <end position="361"/>
    </location>
</feature>